<dbReference type="EMBL" id="CP072642">
    <property type="protein sequence ID" value="QUV94212.1"/>
    <property type="molecule type" value="Genomic_DNA"/>
</dbReference>
<reference evidence="8 9" key="1">
    <citation type="submission" date="2021-03" db="EMBL/GenBank/DDBJ databases">
        <title>Genomic and phenotypic characterization of Chloracidobacterium isolates provides evidence for multiple species.</title>
        <authorList>
            <person name="Saini M.K."/>
            <person name="Costas A.M.G."/>
            <person name="Tank M."/>
            <person name="Bryant D.A."/>
        </authorList>
    </citation>
    <scope>NUCLEOTIDE SEQUENCE [LARGE SCALE GENOMIC DNA]</scope>
    <source>
        <strain evidence="8 9">N</strain>
    </source>
</reference>
<feature type="domain" description="Photolyase/cryptochrome alpha/beta" evidence="7">
    <location>
        <begin position="3"/>
        <end position="131"/>
    </location>
</feature>
<dbReference type="Gene3D" id="3.40.50.620">
    <property type="entry name" value="HUPs"/>
    <property type="match status" value="1"/>
</dbReference>
<evidence type="ECO:0000256" key="2">
    <source>
        <dbReference type="ARBA" id="ARBA00001974"/>
    </source>
</evidence>
<dbReference type="InterPro" id="IPR018394">
    <property type="entry name" value="DNA_photolyase_1_CS_C"/>
</dbReference>
<proteinExistence type="inferred from homology"/>
<dbReference type="InterPro" id="IPR014729">
    <property type="entry name" value="Rossmann-like_a/b/a_fold"/>
</dbReference>
<name>A0ABX8AZS6_9BACT</name>
<dbReference type="PROSITE" id="PS00691">
    <property type="entry name" value="DNA_PHOTOLYASES_1_2"/>
    <property type="match status" value="1"/>
</dbReference>
<dbReference type="Gene3D" id="1.25.40.80">
    <property type="match status" value="1"/>
</dbReference>
<dbReference type="Pfam" id="PF03441">
    <property type="entry name" value="FAD_binding_7"/>
    <property type="match status" value="1"/>
</dbReference>
<evidence type="ECO:0000256" key="4">
    <source>
        <dbReference type="ARBA" id="ARBA00022827"/>
    </source>
</evidence>
<dbReference type="InterPro" id="IPR002081">
    <property type="entry name" value="Cryptochrome/DNA_photolyase_1"/>
</dbReference>
<dbReference type="SUPFAM" id="SSF52425">
    <property type="entry name" value="Cryptochrome/photolyase, N-terminal domain"/>
    <property type="match status" value="1"/>
</dbReference>
<comment type="cofactor">
    <cofactor evidence="1">
        <name>(6R)-5,10-methylene-5,6,7,8-tetrahydrofolate</name>
        <dbReference type="ChEBI" id="CHEBI:15636"/>
    </cofactor>
</comment>
<evidence type="ECO:0000256" key="3">
    <source>
        <dbReference type="ARBA" id="ARBA00022630"/>
    </source>
</evidence>
<keyword evidence="5 6" id="KW-0157">Chromophore</keyword>
<dbReference type="Pfam" id="PF00875">
    <property type="entry name" value="DNA_photolyase"/>
    <property type="match status" value="1"/>
</dbReference>
<evidence type="ECO:0000313" key="9">
    <source>
        <dbReference type="Proteomes" id="UP000677668"/>
    </source>
</evidence>
<organism evidence="8 9">
    <name type="scientific">Chloracidobacterium sp. N</name>
    <dbReference type="NCBI Taxonomy" id="2821540"/>
    <lineage>
        <taxon>Bacteria</taxon>
        <taxon>Pseudomonadati</taxon>
        <taxon>Acidobacteriota</taxon>
        <taxon>Terriglobia</taxon>
        <taxon>Terriglobales</taxon>
        <taxon>Acidobacteriaceae</taxon>
        <taxon>Chloracidobacterium</taxon>
        <taxon>Chloracidobacterium aggregatum</taxon>
    </lineage>
</organism>
<dbReference type="PANTHER" id="PTHR11455">
    <property type="entry name" value="CRYPTOCHROME"/>
    <property type="match status" value="1"/>
</dbReference>
<keyword evidence="4 6" id="KW-0274">FAD</keyword>
<dbReference type="RefSeq" id="WP_211422522.1">
    <property type="nucleotide sequence ID" value="NZ_CP072642.1"/>
</dbReference>
<dbReference type="PRINTS" id="PR00147">
    <property type="entry name" value="DNAPHOTLYASE"/>
</dbReference>
<dbReference type="InterPro" id="IPR036134">
    <property type="entry name" value="Crypto/Photolyase_FAD-like_sf"/>
</dbReference>
<evidence type="ECO:0000259" key="7">
    <source>
        <dbReference type="PROSITE" id="PS51645"/>
    </source>
</evidence>
<protein>
    <submittedName>
        <fullName evidence="8">Deoxyribodipyrimidine photo-lyase</fullName>
    </submittedName>
</protein>
<comment type="cofactor">
    <cofactor evidence="2">
        <name>FAD</name>
        <dbReference type="ChEBI" id="CHEBI:57692"/>
    </cofactor>
</comment>
<dbReference type="InterPro" id="IPR036155">
    <property type="entry name" value="Crypto/Photolyase_N_sf"/>
</dbReference>
<evidence type="ECO:0000256" key="1">
    <source>
        <dbReference type="ARBA" id="ARBA00001932"/>
    </source>
</evidence>
<dbReference type="PROSITE" id="PS51645">
    <property type="entry name" value="PHR_CRY_ALPHA_BETA"/>
    <property type="match status" value="1"/>
</dbReference>
<dbReference type="InterPro" id="IPR006050">
    <property type="entry name" value="DNA_photolyase_N"/>
</dbReference>
<gene>
    <name evidence="8" type="ORF">J8C05_01795</name>
</gene>
<dbReference type="Proteomes" id="UP000677668">
    <property type="component" value="Chromosome 1"/>
</dbReference>
<keyword evidence="9" id="KW-1185">Reference proteome</keyword>
<sequence>MTKRILCWFRRDLRLDDNTALLAAYAAAEEVVPVFIFDDAILSRPDTGAVRVAFLLESLRNLDENLRARGSRLLLRRGRPEHVLAQLVTETAASAVYFNRDVEPFALVRDARVRAHLEGRCAVEGFDDGGLTAPEAVRTKAGTPYTVFTPYKQAVLAQAVPRPRPAPAALRTPADVPGDPWPSLTDLGFTTSVSLPPGGETPAQARLHDFIQNGLARYATERDVLSAEGTSRLSPYLRFGCLSPRRAYWAAREAVPEGSPGVESWIAELIWRDFYRQILFHFPHVESGAFRRAYDDLAWENNASWFDLWCQGKTGFPIVDAAMRQLLTTGWMHNRARMIVASFLTKDLLIDWRWGERHFMKHLVDGDLAANNGGWQWAASTGTDAQPYFRIFNPTAQGKKFDPTGSYVRRYVPELRAVPDRWIHEPAQMPVEVQRAFRCVIGVDYPAPLVDHGRQRVKALTMFGRFASPEKRPGR</sequence>
<comment type="similarity">
    <text evidence="6">Belongs to the DNA photolyase family.</text>
</comment>
<dbReference type="PROSITE" id="PS00394">
    <property type="entry name" value="DNA_PHOTOLYASES_1_1"/>
    <property type="match status" value="1"/>
</dbReference>
<evidence type="ECO:0000256" key="5">
    <source>
        <dbReference type="ARBA" id="ARBA00022991"/>
    </source>
</evidence>
<dbReference type="PANTHER" id="PTHR11455:SF9">
    <property type="entry name" value="CRYPTOCHROME CIRCADIAN CLOCK 5 ISOFORM X1"/>
    <property type="match status" value="1"/>
</dbReference>
<evidence type="ECO:0000256" key="6">
    <source>
        <dbReference type="RuleBase" id="RU004182"/>
    </source>
</evidence>
<dbReference type="InterPro" id="IPR005101">
    <property type="entry name" value="Cryptochr/Photolyase_FAD-bd"/>
</dbReference>
<evidence type="ECO:0000313" key="8">
    <source>
        <dbReference type="EMBL" id="QUV94212.1"/>
    </source>
</evidence>
<keyword evidence="3 6" id="KW-0285">Flavoprotein</keyword>
<dbReference type="Gene3D" id="1.10.579.10">
    <property type="entry name" value="DNA Cyclobutane Dipyrimidine Photolyase, subunit A, domain 3"/>
    <property type="match status" value="1"/>
</dbReference>
<accession>A0ABX8AZS6</accession>
<dbReference type="SUPFAM" id="SSF48173">
    <property type="entry name" value="Cryptochrome/photolyase FAD-binding domain"/>
    <property type="match status" value="1"/>
</dbReference>